<dbReference type="EMBL" id="BMAR01000001">
    <property type="protein sequence ID" value="GFR40638.1"/>
    <property type="molecule type" value="Genomic_DNA"/>
</dbReference>
<organism evidence="3 4">
    <name type="scientific">Astrephomene gubernaculifera</name>
    <dbReference type="NCBI Taxonomy" id="47775"/>
    <lineage>
        <taxon>Eukaryota</taxon>
        <taxon>Viridiplantae</taxon>
        <taxon>Chlorophyta</taxon>
        <taxon>core chlorophytes</taxon>
        <taxon>Chlorophyceae</taxon>
        <taxon>CS clade</taxon>
        <taxon>Chlamydomonadales</taxon>
        <taxon>Astrephomenaceae</taxon>
        <taxon>Astrephomene</taxon>
    </lineage>
</organism>
<accession>A0AAD3HHB3</accession>
<sequence length="678" mass="74632">MKMSEQQPSHILHKSNAHSATLTGMSPNKRYVAPAAQEAGGHVASIIERLATKENNQPGSEAHAKSFFVKDRQPARSILRKPEDVASLEALQDKMTTLAGDLQTFKSQPQTSRRDSLNGRAGLLAPAANAPTPPRYPEALAASLQPAHRAPYQLPHNRHEAQPTQQLISAFPDTSSNHDDDGGLGCHSEGPADDVISIPAGAIGTSKAAKTAAETFDLGIKQIMNEVLTRQLKRTKHGATEQSRIGELADLVKSLRKCVKELGSRITMYIDMMTKVEREGAQQVEAAQLAAQSMCKKLEVEVATVRLNLAQCERESREDKAKLGFDLETVRAEVSRLSRELERVTEERDRARDDAKRAEQQRQQLDSELKELRKTSHQQMREASVTQSEAVRLLTEDKIAADGKIAGLQEKIERLDKTRILQDKALKESEEEAQLLGAQVDRLTGALSAKEATSAMQQEQIDKLRAELSSKREQVASLMENDQQLQLELARIKQDREELAAMLEQQSVELEAHRVKLSAVERRAAEDKAEWEAKRIELEASVTVLTADRATLNDNLALVKSALAAAIVKADTAEARAAEEATERAALLRERIDFENQIELAESRCTQLDQAAAAARERMEALEAELSASRQQHEAKDERIAHLEGEFSALKEVLGESASAAGETGMDIVTKLLSKIAT</sequence>
<dbReference type="Gene3D" id="1.10.287.1490">
    <property type="match status" value="1"/>
</dbReference>
<keyword evidence="4" id="KW-1185">Reference proteome</keyword>
<dbReference type="AlphaFoldDB" id="A0AAD3HHB3"/>
<keyword evidence="1" id="KW-0175">Coiled coil</keyword>
<evidence type="ECO:0000313" key="4">
    <source>
        <dbReference type="Proteomes" id="UP001054857"/>
    </source>
</evidence>
<dbReference type="PANTHER" id="PTHR23159:SF31">
    <property type="entry name" value="CENTROSOME-ASSOCIATED PROTEIN CEP250 ISOFORM X1"/>
    <property type="match status" value="1"/>
</dbReference>
<feature type="non-terminal residue" evidence="3">
    <location>
        <position position="1"/>
    </location>
</feature>
<reference evidence="3 4" key="1">
    <citation type="journal article" date="2021" name="Sci. Rep.">
        <title>Genome sequencing of the multicellular alga Astrephomene provides insights into convergent evolution of germ-soma differentiation.</title>
        <authorList>
            <person name="Yamashita S."/>
            <person name="Yamamoto K."/>
            <person name="Matsuzaki R."/>
            <person name="Suzuki S."/>
            <person name="Yamaguchi H."/>
            <person name="Hirooka S."/>
            <person name="Minakuchi Y."/>
            <person name="Miyagishima S."/>
            <person name="Kawachi M."/>
            <person name="Toyoda A."/>
            <person name="Nozaki H."/>
        </authorList>
    </citation>
    <scope>NUCLEOTIDE SEQUENCE [LARGE SCALE GENOMIC DNA]</scope>
    <source>
        <strain evidence="3 4">NIES-4017</strain>
    </source>
</reference>
<feature type="region of interest" description="Disordered" evidence="2">
    <location>
        <begin position="1"/>
        <end position="25"/>
    </location>
</feature>
<name>A0AAD3HHB3_9CHLO</name>
<gene>
    <name evidence="3" type="ORF">Agub_g1220</name>
</gene>
<evidence type="ECO:0000313" key="3">
    <source>
        <dbReference type="EMBL" id="GFR40638.1"/>
    </source>
</evidence>
<proteinExistence type="predicted"/>
<dbReference type="PANTHER" id="PTHR23159">
    <property type="entry name" value="CENTROSOMAL PROTEIN 2"/>
    <property type="match status" value="1"/>
</dbReference>
<protein>
    <submittedName>
        <fullName evidence="3">Uncharacterized protein</fullName>
    </submittedName>
</protein>
<dbReference type="Proteomes" id="UP001054857">
    <property type="component" value="Unassembled WGS sequence"/>
</dbReference>
<evidence type="ECO:0000256" key="1">
    <source>
        <dbReference type="SAM" id="Coils"/>
    </source>
</evidence>
<feature type="region of interest" description="Disordered" evidence="2">
    <location>
        <begin position="341"/>
        <end position="366"/>
    </location>
</feature>
<evidence type="ECO:0000256" key="2">
    <source>
        <dbReference type="SAM" id="MobiDB-lite"/>
    </source>
</evidence>
<feature type="coiled-coil region" evidence="1">
    <location>
        <begin position="570"/>
        <end position="639"/>
    </location>
</feature>
<feature type="coiled-coil region" evidence="1">
    <location>
        <begin position="426"/>
        <end position="530"/>
    </location>
</feature>
<comment type="caution">
    <text evidence="3">The sequence shown here is derived from an EMBL/GenBank/DDBJ whole genome shotgun (WGS) entry which is preliminary data.</text>
</comment>